<dbReference type="EMBL" id="SPSF01000032">
    <property type="protein sequence ID" value="MPQ63172.1"/>
    <property type="molecule type" value="Genomic_DNA"/>
</dbReference>
<dbReference type="Pfam" id="PF19610">
    <property type="entry name" value="DUF6115"/>
    <property type="match status" value="1"/>
</dbReference>
<accession>A0A5N7IQD6</accession>
<organism evidence="1 2">
    <name type="scientific">Clostridium estertheticum</name>
    <dbReference type="NCBI Taxonomy" id="238834"/>
    <lineage>
        <taxon>Bacteria</taxon>
        <taxon>Bacillati</taxon>
        <taxon>Bacillota</taxon>
        <taxon>Clostridia</taxon>
        <taxon>Eubacteriales</taxon>
        <taxon>Clostridiaceae</taxon>
        <taxon>Clostridium</taxon>
    </lineage>
</organism>
<sequence>MTGLLIFIGLILIILNVLSIKKQNKSFNGVLENARGNIKDDDIRIGEIRAEFSENILELQSEIMEIKEIMDKNNKIHKDYEVDHDNKENSITIDDIKQENTNITYIAKQGEIDSSILDKPHNNSNKKVEEIKRLFSEGSSTDEVCEILHLGKGEVLLIKDLYIK</sequence>
<proteinExistence type="predicted"/>
<comment type="caution">
    <text evidence="1">The sequence shown here is derived from an EMBL/GenBank/DDBJ whole genome shotgun (WGS) entry which is preliminary data.</text>
</comment>
<name>A0A5N7IQD6_9CLOT</name>
<gene>
    <name evidence="1" type="ORF">E4V82_13755</name>
</gene>
<dbReference type="RefSeq" id="WP_152752713.1">
    <property type="nucleotide sequence ID" value="NZ_SPSE01000033.1"/>
</dbReference>
<dbReference type="AlphaFoldDB" id="A0A5N7IQD6"/>
<reference evidence="1 2" key="1">
    <citation type="journal article" date="2019" name="Lett. Appl. Microbiol.">
        <title>A case of 'blown pack' spoilage of vacuum-packaged pork likely associated with Clostridium estertheticum in Canada.</title>
        <authorList>
            <person name="Zhang P."/>
            <person name="Ward P."/>
            <person name="McMullen L.M."/>
            <person name="Yang X."/>
        </authorList>
    </citation>
    <scope>NUCLEOTIDE SEQUENCE [LARGE SCALE GENOMIC DNA]</scope>
    <source>
        <strain evidence="1 2">MA19</strain>
    </source>
</reference>
<protein>
    <submittedName>
        <fullName evidence="1">Uncharacterized protein</fullName>
    </submittedName>
</protein>
<dbReference type="Proteomes" id="UP000342249">
    <property type="component" value="Unassembled WGS sequence"/>
</dbReference>
<dbReference type="InterPro" id="IPR046118">
    <property type="entry name" value="DUF6115"/>
</dbReference>
<evidence type="ECO:0000313" key="2">
    <source>
        <dbReference type="Proteomes" id="UP000342249"/>
    </source>
</evidence>
<evidence type="ECO:0000313" key="1">
    <source>
        <dbReference type="EMBL" id="MPQ63172.1"/>
    </source>
</evidence>